<reference evidence="4" key="1">
    <citation type="journal article" date="2015" name="Genome Announc.">
        <title>Draft genome sequence of the fungus Penicillium brasilianum MG11.</title>
        <authorList>
            <person name="Horn F."/>
            <person name="Linde J."/>
            <person name="Mattern D.J."/>
            <person name="Walther G."/>
            <person name="Guthke R."/>
            <person name="Brakhage A.A."/>
            <person name="Valiante V."/>
        </authorList>
    </citation>
    <scope>NUCLEOTIDE SEQUENCE [LARGE SCALE GENOMIC DNA]</scope>
    <source>
        <strain evidence="4">MG11</strain>
    </source>
</reference>
<feature type="signal peptide" evidence="2">
    <location>
        <begin position="1"/>
        <end position="19"/>
    </location>
</feature>
<dbReference type="EMBL" id="CDHK01000008">
    <property type="protein sequence ID" value="CEJ60611.1"/>
    <property type="molecule type" value="Genomic_DNA"/>
</dbReference>
<gene>
    <name evidence="3" type="ORF">PMG11_09180</name>
</gene>
<sequence>MKYSFVLCALVTFLGAANAVAVANAAPAAEPAVVDIGDMKLRLRGSSPPPPSPSKREYETEEE</sequence>
<accession>A0A0F7TXF9</accession>
<evidence type="ECO:0000256" key="2">
    <source>
        <dbReference type="SAM" id="SignalP"/>
    </source>
</evidence>
<evidence type="ECO:0000256" key="1">
    <source>
        <dbReference type="SAM" id="MobiDB-lite"/>
    </source>
</evidence>
<keyword evidence="2" id="KW-0732">Signal</keyword>
<evidence type="ECO:0000313" key="3">
    <source>
        <dbReference type="EMBL" id="CEJ60611.1"/>
    </source>
</evidence>
<protein>
    <submittedName>
        <fullName evidence="3">Uncharacterized protein</fullName>
    </submittedName>
</protein>
<feature type="region of interest" description="Disordered" evidence="1">
    <location>
        <begin position="41"/>
        <end position="63"/>
    </location>
</feature>
<proteinExistence type="predicted"/>
<dbReference type="AlphaFoldDB" id="A0A0F7TXF9"/>
<name>A0A0F7TXF9_PENBI</name>
<organism evidence="3 4">
    <name type="scientific">Penicillium brasilianum</name>
    <dbReference type="NCBI Taxonomy" id="104259"/>
    <lineage>
        <taxon>Eukaryota</taxon>
        <taxon>Fungi</taxon>
        <taxon>Dikarya</taxon>
        <taxon>Ascomycota</taxon>
        <taxon>Pezizomycotina</taxon>
        <taxon>Eurotiomycetes</taxon>
        <taxon>Eurotiomycetidae</taxon>
        <taxon>Eurotiales</taxon>
        <taxon>Aspergillaceae</taxon>
        <taxon>Penicillium</taxon>
    </lineage>
</organism>
<feature type="chain" id="PRO_5002522757" evidence="2">
    <location>
        <begin position="20"/>
        <end position="63"/>
    </location>
</feature>
<keyword evidence="4" id="KW-1185">Reference proteome</keyword>
<dbReference type="Proteomes" id="UP000042958">
    <property type="component" value="Unassembled WGS sequence"/>
</dbReference>
<evidence type="ECO:0000313" key="4">
    <source>
        <dbReference type="Proteomes" id="UP000042958"/>
    </source>
</evidence>
<feature type="compositionally biased region" description="Basic and acidic residues" evidence="1">
    <location>
        <begin position="54"/>
        <end position="63"/>
    </location>
</feature>